<organism evidence="7 8">
    <name type="scientific">Triparma laevis f. inornata</name>
    <dbReference type="NCBI Taxonomy" id="1714386"/>
    <lineage>
        <taxon>Eukaryota</taxon>
        <taxon>Sar</taxon>
        <taxon>Stramenopiles</taxon>
        <taxon>Ochrophyta</taxon>
        <taxon>Bolidophyceae</taxon>
        <taxon>Parmales</taxon>
        <taxon>Triparmaceae</taxon>
        <taxon>Triparma</taxon>
    </lineage>
</organism>
<dbReference type="InterPro" id="IPR019734">
    <property type="entry name" value="TPR_rpt"/>
</dbReference>
<evidence type="ECO:0000259" key="6">
    <source>
        <dbReference type="PROSITE" id="PS50089"/>
    </source>
</evidence>
<feature type="repeat" description="TPR" evidence="4">
    <location>
        <begin position="349"/>
        <end position="382"/>
    </location>
</feature>
<dbReference type="PROSITE" id="PS50005">
    <property type="entry name" value="TPR"/>
    <property type="match status" value="1"/>
</dbReference>
<dbReference type="Proteomes" id="UP001162640">
    <property type="component" value="Unassembled WGS sequence"/>
</dbReference>
<feature type="compositionally biased region" description="Low complexity" evidence="5">
    <location>
        <begin position="32"/>
        <end position="43"/>
    </location>
</feature>
<feature type="region of interest" description="Disordered" evidence="5">
    <location>
        <begin position="1"/>
        <end position="43"/>
    </location>
</feature>
<keyword evidence="2 4" id="KW-0802">TPR repeat</keyword>
<comment type="caution">
    <text evidence="7">The sequence shown here is derived from an EMBL/GenBank/DDBJ whole genome shotgun (WGS) entry which is preliminary data.</text>
</comment>
<evidence type="ECO:0000256" key="4">
    <source>
        <dbReference type="PROSITE-ProRule" id="PRU00339"/>
    </source>
</evidence>
<dbReference type="AlphaFoldDB" id="A0A9W6ZTQ8"/>
<dbReference type="InterPro" id="IPR011990">
    <property type="entry name" value="TPR-like_helical_dom_sf"/>
</dbReference>
<keyword evidence="1" id="KW-0677">Repeat</keyword>
<protein>
    <recommendedName>
        <fullName evidence="6">RING-type domain-containing protein</fullName>
    </recommendedName>
</protein>
<dbReference type="GO" id="GO:0005737">
    <property type="term" value="C:cytoplasm"/>
    <property type="evidence" value="ECO:0007669"/>
    <property type="project" value="UniProtKB-ARBA"/>
</dbReference>
<evidence type="ECO:0000313" key="8">
    <source>
        <dbReference type="Proteomes" id="UP001162640"/>
    </source>
</evidence>
<evidence type="ECO:0000256" key="2">
    <source>
        <dbReference type="ARBA" id="ARBA00022803"/>
    </source>
</evidence>
<evidence type="ECO:0000313" key="7">
    <source>
        <dbReference type="EMBL" id="GMH57172.1"/>
    </source>
</evidence>
<dbReference type="Gene3D" id="3.30.40.10">
    <property type="entry name" value="Zinc/RING finger domain, C3HC4 (zinc finger)"/>
    <property type="match status" value="1"/>
</dbReference>
<keyword evidence="3" id="KW-0862">Zinc</keyword>
<evidence type="ECO:0000256" key="5">
    <source>
        <dbReference type="SAM" id="MobiDB-lite"/>
    </source>
</evidence>
<dbReference type="SUPFAM" id="SSF48452">
    <property type="entry name" value="TPR-like"/>
    <property type="match status" value="2"/>
</dbReference>
<dbReference type="Pfam" id="PF13424">
    <property type="entry name" value="TPR_12"/>
    <property type="match status" value="1"/>
</dbReference>
<keyword evidence="3" id="KW-0863">Zinc-finger</keyword>
<dbReference type="Pfam" id="PF13374">
    <property type="entry name" value="TPR_10"/>
    <property type="match status" value="1"/>
</dbReference>
<dbReference type="EMBL" id="BLQM01000056">
    <property type="protein sequence ID" value="GMH57172.1"/>
    <property type="molecule type" value="Genomic_DNA"/>
</dbReference>
<dbReference type="PROSITE" id="PS50089">
    <property type="entry name" value="ZF_RING_2"/>
    <property type="match status" value="1"/>
</dbReference>
<dbReference type="PANTHER" id="PTHR45641">
    <property type="entry name" value="TETRATRICOPEPTIDE REPEAT PROTEIN (AFU_ORTHOLOGUE AFUA_6G03870)"/>
    <property type="match status" value="1"/>
</dbReference>
<dbReference type="SMART" id="SM00028">
    <property type="entry name" value="TPR"/>
    <property type="match status" value="3"/>
</dbReference>
<accession>A0A9W6ZTQ8</accession>
<evidence type="ECO:0000256" key="3">
    <source>
        <dbReference type="PROSITE-ProRule" id="PRU00175"/>
    </source>
</evidence>
<dbReference type="Gene3D" id="1.25.40.10">
    <property type="entry name" value="Tetratricopeptide repeat domain"/>
    <property type="match status" value="1"/>
</dbReference>
<dbReference type="PANTHER" id="PTHR45641:SF19">
    <property type="entry name" value="NEPHROCYSTIN-3"/>
    <property type="match status" value="1"/>
</dbReference>
<dbReference type="InterPro" id="IPR013083">
    <property type="entry name" value="Znf_RING/FYVE/PHD"/>
</dbReference>
<reference evidence="8" key="1">
    <citation type="journal article" date="2023" name="Commun. Biol.">
        <title>Genome analysis of Parmales, the sister group of diatoms, reveals the evolutionary specialization of diatoms from phago-mixotrophs to photoautotrophs.</title>
        <authorList>
            <person name="Ban H."/>
            <person name="Sato S."/>
            <person name="Yoshikawa S."/>
            <person name="Yamada K."/>
            <person name="Nakamura Y."/>
            <person name="Ichinomiya M."/>
            <person name="Sato N."/>
            <person name="Blanc-Mathieu R."/>
            <person name="Endo H."/>
            <person name="Kuwata A."/>
            <person name="Ogata H."/>
        </authorList>
    </citation>
    <scope>NUCLEOTIDE SEQUENCE [LARGE SCALE GENOMIC DNA]</scope>
</reference>
<name>A0A9W6ZTQ8_9STRA</name>
<sequence>MKAQETNRKRGREDKEKEDEGGKNSGSAAEISTTTTTSTTSKTSYKGEEEATCCVCIVNEPSAKIRPCGHTVTCRGCTEKLMKQGDPCPFCRKPIEGFVLGKWSSSTGAAGLWPTSLKNLSELASGEGFNDYFRDSFKGNEATWKKWKEVFDVLGIGARKGEGSLIETQILRITNSEDLVKLRALAKLCSQDFFNDKTLLLVVWRRILEVLNVKEKGVEKNLDVIDACAELGNACNNVRDFEDARRYFKLAQSGYEFHLSPNNSKALDVTRRLILCTEMHVSERIEKLGELVERCEGALGGENELMLMTLNNLGVELQDNEDFEEAKEVYERCLEGRTKVLGFYNKDTLQTLNSLGLNYILIGNHEKGLQHYERALEGKEKTLGKTHPETLVTVMNIAICYETNYKDYEKAQERYERALKGFEAQFGSDHEYAKRCAENFMTCLRDSGVDEKRLAELKEDYPM</sequence>
<gene>
    <name evidence="7" type="ORF">TL16_g02307</name>
</gene>
<keyword evidence="3" id="KW-0479">Metal-binding</keyword>
<proteinExistence type="predicted"/>
<dbReference type="SUPFAM" id="SSF57850">
    <property type="entry name" value="RING/U-box"/>
    <property type="match status" value="1"/>
</dbReference>
<dbReference type="Pfam" id="PF13920">
    <property type="entry name" value="zf-C3HC4_3"/>
    <property type="match status" value="1"/>
</dbReference>
<feature type="domain" description="RING-type" evidence="6">
    <location>
        <begin position="53"/>
        <end position="92"/>
    </location>
</feature>
<feature type="compositionally biased region" description="Basic and acidic residues" evidence="5">
    <location>
        <begin position="1"/>
        <end position="22"/>
    </location>
</feature>
<dbReference type="InterPro" id="IPR001841">
    <property type="entry name" value="Znf_RING"/>
</dbReference>
<dbReference type="GO" id="GO:0008270">
    <property type="term" value="F:zinc ion binding"/>
    <property type="evidence" value="ECO:0007669"/>
    <property type="project" value="UniProtKB-KW"/>
</dbReference>
<evidence type="ECO:0000256" key="1">
    <source>
        <dbReference type="ARBA" id="ARBA00022737"/>
    </source>
</evidence>